<evidence type="ECO:0000313" key="1">
    <source>
        <dbReference type="EMBL" id="PWW38006.1"/>
    </source>
</evidence>
<organism evidence="1 2">
    <name type="scientific">Paenibacillus pabuli</name>
    <dbReference type="NCBI Taxonomy" id="1472"/>
    <lineage>
        <taxon>Bacteria</taxon>
        <taxon>Bacillati</taxon>
        <taxon>Bacillota</taxon>
        <taxon>Bacilli</taxon>
        <taxon>Bacillales</taxon>
        <taxon>Paenibacillaceae</taxon>
        <taxon>Paenibacillus</taxon>
    </lineage>
</organism>
<proteinExistence type="predicted"/>
<reference evidence="1 2" key="1">
    <citation type="submission" date="2018-05" db="EMBL/GenBank/DDBJ databases">
        <title>Freshwater and sediment microbial communities from various areas in North America, analyzing microbe dynamics in response to fracking.</title>
        <authorList>
            <person name="Lamendella R."/>
        </authorList>
    </citation>
    <scope>NUCLEOTIDE SEQUENCE [LARGE SCALE GENOMIC DNA]</scope>
    <source>
        <strain evidence="1 2">DB-3</strain>
    </source>
</reference>
<dbReference type="AlphaFoldDB" id="A0A855XV75"/>
<dbReference type="Proteomes" id="UP000247078">
    <property type="component" value="Unassembled WGS sequence"/>
</dbReference>
<gene>
    <name evidence="1" type="ORF">DET56_108199</name>
</gene>
<protein>
    <submittedName>
        <fullName evidence="1">Uncharacterized protein</fullName>
    </submittedName>
</protein>
<name>A0A855XV75_9BACL</name>
<evidence type="ECO:0000313" key="2">
    <source>
        <dbReference type="Proteomes" id="UP000247078"/>
    </source>
</evidence>
<dbReference type="EMBL" id="QGTZ01000008">
    <property type="protein sequence ID" value="PWW38006.1"/>
    <property type="molecule type" value="Genomic_DNA"/>
</dbReference>
<sequence length="29" mass="3391">MYRFSEFVIQQTRSVTDARINAGEPFDPD</sequence>
<accession>A0A855XV75</accession>
<comment type="caution">
    <text evidence="1">The sequence shown here is derived from an EMBL/GenBank/DDBJ whole genome shotgun (WGS) entry which is preliminary data.</text>
</comment>